<dbReference type="EMBL" id="JAGETX010000005">
    <property type="protein sequence ID" value="MBO3271308.1"/>
    <property type="molecule type" value="Genomic_DNA"/>
</dbReference>
<dbReference type="RefSeq" id="WP_185282005.1">
    <property type="nucleotide sequence ID" value="NZ_JAGETX010000005.1"/>
</dbReference>
<dbReference type="Pfam" id="PF09905">
    <property type="entry name" value="VF530"/>
    <property type="match status" value="1"/>
</dbReference>
<evidence type="ECO:0000313" key="2">
    <source>
        <dbReference type="Proteomes" id="UP000670527"/>
    </source>
</evidence>
<dbReference type="InterPro" id="IPR018668">
    <property type="entry name" value="DNA-binding_VF530-like"/>
</dbReference>
<comment type="caution">
    <text evidence="1">The sequence shown here is derived from an EMBL/GenBank/DDBJ whole genome shotgun (WGS) entry which is preliminary data.</text>
</comment>
<reference evidence="1 2" key="1">
    <citation type="submission" date="2021-03" db="EMBL/GenBank/DDBJ databases">
        <authorList>
            <person name="Kim M.K."/>
        </authorList>
    </citation>
    <scope>NUCLEOTIDE SEQUENCE [LARGE SCALE GENOMIC DNA]</scope>
    <source>
        <strain evidence="1 2">BT507</strain>
    </source>
</reference>
<keyword evidence="2" id="KW-1185">Reference proteome</keyword>
<dbReference type="InterPro" id="IPR036361">
    <property type="entry name" value="SAP_dom_sf"/>
</dbReference>
<sequence length="89" mass="10220">MPTSSASEARDENGHLIRELHGVTLAHILEYLVAHYGWEGLDERIRINCFAVNPSIKSSLTFLRRTPWARTKVEDLYIHTRTKEVSGEQ</sequence>
<protein>
    <submittedName>
        <fullName evidence="1">DUF2132 domain-containing protein</fullName>
    </submittedName>
</protein>
<proteinExistence type="predicted"/>
<dbReference type="Proteomes" id="UP000670527">
    <property type="component" value="Unassembled WGS sequence"/>
</dbReference>
<dbReference type="Gene3D" id="1.10.720.30">
    <property type="entry name" value="SAP domain"/>
    <property type="match status" value="1"/>
</dbReference>
<name>A0ABS3TCD0_9BACT</name>
<organism evidence="1 2">
    <name type="scientific">Hymenobacter defluvii</name>
    <dbReference type="NCBI Taxonomy" id="2054411"/>
    <lineage>
        <taxon>Bacteria</taxon>
        <taxon>Pseudomonadati</taxon>
        <taxon>Bacteroidota</taxon>
        <taxon>Cytophagia</taxon>
        <taxon>Cytophagales</taxon>
        <taxon>Hymenobacteraceae</taxon>
        <taxon>Hymenobacter</taxon>
    </lineage>
</organism>
<accession>A0ABS3TCD0</accession>
<evidence type="ECO:0000313" key="1">
    <source>
        <dbReference type="EMBL" id="MBO3271308.1"/>
    </source>
</evidence>
<gene>
    <name evidence="1" type="ORF">J4D97_11655</name>
</gene>